<accession>A0A927A0U2</accession>
<dbReference type="EMBL" id="JACJQU010000004">
    <property type="protein sequence ID" value="MBD2293899.1"/>
    <property type="molecule type" value="Genomic_DNA"/>
</dbReference>
<organism evidence="3 4">
    <name type="scientific">Anabaena sphaerica FACHB-251</name>
    <dbReference type="NCBI Taxonomy" id="2692883"/>
    <lineage>
        <taxon>Bacteria</taxon>
        <taxon>Bacillati</taxon>
        <taxon>Cyanobacteriota</taxon>
        <taxon>Cyanophyceae</taxon>
        <taxon>Nostocales</taxon>
        <taxon>Nostocaceae</taxon>
        <taxon>Anabaena</taxon>
    </lineage>
</organism>
<feature type="compositionally biased region" description="Low complexity" evidence="1">
    <location>
        <begin position="261"/>
        <end position="273"/>
    </location>
</feature>
<evidence type="ECO:0000256" key="2">
    <source>
        <dbReference type="SAM" id="SignalP"/>
    </source>
</evidence>
<reference evidence="4" key="1">
    <citation type="journal article" date="2020" name="ISME J.">
        <title>Comparative genomics reveals insights into cyanobacterial evolution and habitat adaptation.</title>
        <authorList>
            <person name="Chen M.Y."/>
            <person name="Teng W.K."/>
            <person name="Zhao L."/>
            <person name="Hu C.X."/>
            <person name="Zhou Y.K."/>
            <person name="Han B.P."/>
            <person name="Song L.R."/>
            <person name="Shu W.S."/>
        </authorList>
    </citation>
    <scope>NUCLEOTIDE SEQUENCE [LARGE SCALE GENOMIC DNA]</scope>
    <source>
        <strain evidence="4">FACHB-251</strain>
    </source>
</reference>
<evidence type="ECO:0000313" key="4">
    <source>
        <dbReference type="Proteomes" id="UP000662185"/>
    </source>
</evidence>
<dbReference type="AlphaFoldDB" id="A0A927A0U2"/>
<name>A0A927A0U2_9NOST</name>
<gene>
    <name evidence="3" type="ORF">H6G06_10425</name>
</gene>
<proteinExistence type="predicted"/>
<protein>
    <submittedName>
        <fullName evidence="3">DUF928 domain-containing protein</fullName>
    </submittedName>
</protein>
<sequence>MVRKNTSLTAKKLVVRLLTAIFIISSLSTQSRAQLTQGYQVSIKFPPVADRGAPERTAPGGRRGGCDLDNLAQEATPSDTNTSKIKITAIAPINNITTSVAPNPSVYVHIPTITDTQVKFSVLEQKTKTEVYNTNFLLSHTAGIVKVNLPEAVKLQPHKIYTWEFLVICDPEDSSDDKLARGWLERIAITSEQLEEVKQLQHKPIEQAKLYAKFGAWYETLEILASLRENPQSKTEWDELLESVKLQQLVNASVTDCCKVPNSPTIPTNSNNSEKLKPTSAQNTELRGN</sequence>
<dbReference type="Pfam" id="PF06051">
    <property type="entry name" value="DUF928"/>
    <property type="match status" value="1"/>
</dbReference>
<dbReference type="InterPro" id="IPR010328">
    <property type="entry name" value="DUF928"/>
</dbReference>
<keyword evidence="2" id="KW-0732">Signal</keyword>
<feature type="signal peptide" evidence="2">
    <location>
        <begin position="1"/>
        <end position="33"/>
    </location>
</feature>
<evidence type="ECO:0000256" key="1">
    <source>
        <dbReference type="SAM" id="MobiDB-lite"/>
    </source>
</evidence>
<dbReference type="Proteomes" id="UP000662185">
    <property type="component" value="Unassembled WGS sequence"/>
</dbReference>
<feature type="region of interest" description="Disordered" evidence="1">
    <location>
        <begin position="261"/>
        <end position="289"/>
    </location>
</feature>
<keyword evidence="4" id="KW-1185">Reference proteome</keyword>
<evidence type="ECO:0000313" key="3">
    <source>
        <dbReference type="EMBL" id="MBD2293899.1"/>
    </source>
</evidence>
<feature type="compositionally biased region" description="Polar residues" evidence="1">
    <location>
        <begin position="279"/>
        <end position="289"/>
    </location>
</feature>
<feature type="region of interest" description="Disordered" evidence="1">
    <location>
        <begin position="48"/>
        <end position="79"/>
    </location>
</feature>
<feature type="chain" id="PRO_5037917824" evidence="2">
    <location>
        <begin position="34"/>
        <end position="289"/>
    </location>
</feature>
<comment type="caution">
    <text evidence="3">The sequence shown here is derived from an EMBL/GenBank/DDBJ whole genome shotgun (WGS) entry which is preliminary data.</text>
</comment>
<dbReference type="RefSeq" id="WP_190559716.1">
    <property type="nucleotide sequence ID" value="NZ_JACJQU010000004.1"/>
</dbReference>